<evidence type="ECO:0000313" key="2">
    <source>
        <dbReference type="EMBL" id="KRU13503.1"/>
    </source>
</evidence>
<keyword evidence="4" id="KW-1185">Reference proteome</keyword>
<name>A0A0H3J1A4_CLOPA</name>
<evidence type="ECO:0000313" key="4">
    <source>
        <dbReference type="Proteomes" id="UP000030905"/>
    </source>
</evidence>
<sequence length="156" mass="17565">MGRTATKVTNLKDISLDQLRTFEKNSTNKYSQNFLKTIIMSYLGVHISKIEEIVGVSRASVLSYIHKWDEFGLKAINDQRGGSVSPFTDEMLYYIQDALINKDPREFGFNASTRSPVGHPSIIERNASSIGLKLIGATEIPQIFNLLLTHIHIVRL</sequence>
<evidence type="ECO:0000313" key="1">
    <source>
        <dbReference type="EMBL" id="AJA50485.1"/>
    </source>
</evidence>
<organism evidence="1 4">
    <name type="scientific">Clostridium pasteurianum DSM 525 = ATCC 6013</name>
    <dbReference type="NCBI Taxonomy" id="1262449"/>
    <lineage>
        <taxon>Bacteria</taxon>
        <taxon>Bacillati</taxon>
        <taxon>Bacillota</taxon>
        <taxon>Clostridia</taxon>
        <taxon>Eubacteriales</taxon>
        <taxon>Clostridiaceae</taxon>
        <taxon>Clostridium</taxon>
    </lineage>
</organism>
<dbReference type="EMBL" id="CP009268">
    <property type="protein sequence ID" value="AJA50485.1"/>
    <property type="molecule type" value="Genomic_DNA"/>
</dbReference>
<dbReference type="KEGG" id="cpat:CLPA_c03970"/>
<dbReference type="KEGG" id="cpae:CPAST_c03970"/>
<protein>
    <submittedName>
        <fullName evidence="1">Winged helix-turn helix containing protein</fullName>
    </submittedName>
</protein>
<reference evidence="2 3" key="3">
    <citation type="journal article" name="Genome Announc.">
        <title>Improved Draft Genome Sequence of Clostridium pasteurianum Strain ATCC 6013 (DSM 525) Using a Hybrid Next-Generation Sequencing Approach.</title>
        <authorList>
            <person name="Pyne M.E."/>
            <person name="Utturkar S."/>
            <person name="Brown S.D."/>
            <person name="Moo-Young M."/>
            <person name="Chung D.A."/>
            <person name="Chou C.P."/>
        </authorList>
    </citation>
    <scope>NUCLEOTIDE SEQUENCE [LARGE SCALE GENOMIC DNA]</scope>
    <source>
        <strain evidence="2 3">ATCC 6013</strain>
    </source>
</reference>
<accession>A0A0H3J1A4</accession>
<reference evidence="2" key="2">
    <citation type="submission" date="2015-10" db="EMBL/GenBank/DDBJ databases">
        <title>Improved Draft Genome Sequence of Clostridium pasteurianum Strain ATCC 6013 (DSM 525) Using a Hybrid Next-Generation Sequencing Approach.</title>
        <authorList>
            <person name="Pyne M.E."/>
            <person name="Utturkar S.M."/>
            <person name="Brown S.D."/>
            <person name="Moo-Young M."/>
            <person name="Chung D.A."/>
            <person name="Chou P.C."/>
        </authorList>
    </citation>
    <scope>NUCLEOTIDE SEQUENCE</scope>
    <source>
        <strain evidence="2">ATCC 6013</strain>
    </source>
</reference>
<evidence type="ECO:0000313" key="3">
    <source>
        <dbReference type="Proteomes" id="UP000028042"/>
    </source>
</evidence>
<proteinExistence type="predicted"/>
<dbReference type="Proteomes" id="UP000028042">
    <property type="component" value="Unassembled WGS sequence"/>
</dbReference>
<gene>
    <name evidence="1" type="ORF">CLPA_c03970</name>
    <name evidence="2" type="ORF">CP6013_02751</name>
</gene>
<reference evidence="1 4" key="1">
    <citation type="journal article" date="2015" name="Genome Announc.">
        <title>Complete Genome Sequence of the Nitrogen-Fixing and Solvent-Producing Clostridium pasteurianum DSM 525.</title>
        <authorList>
            <person name="Poehlein A."/>
            <person name="Grosse-Honebrink A."/>
            <person name="Zhang Y."/>
            <person name="Minton N.P."/>
            <person name="Daniel R."/>
        </authorList>
    </citation>
    <scope>NUCLEOTIDE SEQUENCE [LARGE SCALE GENOMIC DNA]</scope>
    <source>
        <strain evidence="1">DSM 525</strain>
        <strain evidence="4">DSM 525 / ATCC 6013</strain>
    </source>
</reference>
<dbReference type="Proteomes" id="UP000030905">
    <property type="component" value="Chromosome"/>
</dbReference>
<dbReference type="EMBL" id="JPGY02000001">
    <property type="protein sequence ID" value="KRU13503.1"/>
    <property type="molecule type" value="Genomic_DNA"/>
</dbReference>
<dbReference type="AlphaFoldDB" id="A0A0H3J1A4"/>